<feature type="compositionally biased region" description="Basic and acidic residues" evidence="1">
    <location>
        <begin position="79"/>
        <end position="89"/>
    </location>
</feature>
<feature type="transmembrane region" description="Helical" evidence="2">
    <location>
        <begin position="144"/>
        <end position="166"/>
    </location>
</feature>
<evidence type="ECO:0000313" key="3">
    <source>
        <dbReference type="EMBL" id="KAJ3990864.1"/>
    </source>
</evidence>
<proteinExistence type="predicted"/>
<gene>
    <name evidence="3" type="ORF">F5050DRAFT_1813338</name>
</gene>
<reference evidence="3" key="1">
    <citation type="submission" date="2022-08" db="EMBL/GenBank/DDBJ databases">
        <authorList>
            <consortium name="DOE Joint Genome Institute"/>
            <person name="Min B."/>
            <person name="Riley R."/>
            <person name="Sierra-Patev S."/>
            <person name="Naranjo-Ortiz M."/>
            <person name="Looney B."/>
            <person name="Konkel Z."/>
            <person name="Slot J.C."/>
            <person name="Sakamoto Y."/>
            <person name="Steenwyk J.L."/>
            <person name="Rokas A."/>
            <person name="Carro J."/>
            <person name="Camarero S."/>
            <person name="Ferreira P."/>
            <person name="Molpeceres G."/>
            <person name="Ruiz-Duenas F.J."/>
            <person name="Serrano A."/>
            <person name="Henrissat B."/>
            <person name="Drula E."/>
            <person name="Hughes K.W."/>
            <person name="Mata J.L."/>
            <person name="Ishikawa N.K."/>
            <person name="Vargas-Isla R."/>
            <person name="Ushijima S."/>
            <person name="Smith C.A."/>
            <person name="Ahrendt S."/>
            <person name="Andreopoulos W."/>
            <person name="He G."/>
            <person name="Labutti K."/>
            <person name="Lipzen A."/>
            <person name="Ng V."/>
            <person name="Sandor L."/>
            <person name="Barry K."/>
            <person name="Martinez A.T."/>
            <person name="Xiao Y."/>
            <person name="Gibbons J.G."/>
            <person name="Terashima K."/>
            <person name="Hibbett D.S."/>
            <person name="Grigoriev I.V."/>
        </authorList>
    </citation>
    <scope>NUCLEOTIDE SEQUENCE</scope>
    <source>
        <strain evidence="3">TFB10827</strain>
    </source>
</reference>
<keyword evidence="2" id="KW-0812">Transmembrane</keyword>
<feature type="compositionally biased region" description="Polar residues" evidence="1">
    <location>
        <begin position="38"/>
        <end position="51"/>
    </location>
</feature>
<evidence type="ECO:0000313" key="4">
    <source>
        <dbReference type="Proteomes" id="UP001163828"/>
    </source>
</evidence>
<feature type="compositionally biased region" description="Low complexity" evidence="1">
    <location>
        <begin position="52"/>
        <end position="69"/>
    </location>
</feature>
<protein>
    <submittedName>
        <fullName evidence="3">Uncharacterized protein</fullName>
    </submittedName>
</protein>
<keyword evidence="4" id="KW-1185">Reference proteome</keyword>
<comment type="caution">
    <text evidence="3">The sequence shown here is derived from an EMBL/GenBank/DDBJ whole genome shotgun (WGS) entry which is preliminary data.</text>
</comment>
<dbReference type="EMBL" id="MU791381">
    <property type="protein sequence ID" value="KAJ3990864.1"/>
    <property type="molecule type" value="Genomic_DNA"/>
</dbReference>
<dbReference type="Proteomes" id="UP001163828">
    <property type="component" value="Unassembled WGS sequence"/>
</dbReference>
<sequence length="172" mass="19243">MAQLARKKPRLKLALTKRINTQCINSPSPSLSLPSPPQISSRTRTPASSSHIQISTASNSSQTNTQPQACRAQTSAYEQQERREQRKKRKYEEFVKEVAAEYKAEYKLILDSLMSHDIPLTADDLPMFLYDLHKLDSKNKWGGLLHGHLLILICHCILLGPGAAFAPPQHSA</sequence>
<name>A0ABQ8PWS8_9AGAR</name>
<dbReference type="Pfam" id="PF20414">
    <property type="entry name" value="DUF6698"/>
    <property type="match status" value="1"/>
</dbReference>
<organism evidence="3 4">
    <name type="scientific">Lentinula boryana</name>
    <dbReference type="NCBI Taxonomy" id="40481"/>
    <lineage>
        <taxon>Eukaryota</taxon>
        <taxon>Fungi</taxon>
        <taxon>Dikarya</taxon>
        <taxon>Basidiomycota</taxon>
        <taxon>Agaricomycotina</taxon>
        <taxon>Agaricomycetes</taxon>
        <taxon>Agaricomycetidae</taxon>
        <taxon>Agaricales</taxon>
        <taxon>Marasmiineae</taxon>
        <taxon>Omphalotaceae</taxon>
        <taxon>Lentinula</taxon>
    </lineage>
</organism>
<keyword evidence="2" id="KW-0472">Membrane</keyword>
<evidence type="ECO:0000256" key="1">
    <source>
        <dbReference type="SAM" id="MobiDB-lite"/>
    </source>
</evidence>
<dbReference type="InterPro" id="IPR046521">
    <property type="entry name" value="DUF6698"/>
</dbReference>
<accession>A0ABQ8PWS8</accession>
<keyword evidence="2" id="KW-1133">Transmembrane helix</keyword>
<feature type="region of interest" description="Disordered" evidence="1">
    <location>
        <begin position="24"/>
        <end position="89"/>
    </location>
</feature>
<evidence type="ECO:0000256" key="2">
    <source>
        <dbReference type="SAM" id="Phobius"/>
    </source>
</evidence>